<reference evidence="7 8" key="1">
    <citation type="submission" date="2015-09" db="EMBL/GenBank/DDBJ databases">
        <title>Draft genome sequence of Kouleothrix aurantiaca JCM 19913.</title>
        <authorList>
            <person name="Hemp J."/>
        </authorList>
    </citation>
    <scope>NUCLEOTIDE SEQUENCE [LARGE SCALE GENOMIC DNA]</scope>
    <source>
        <strain evidence="7 8">COM-B</strain>
    </source>
</reference>
<evidence type="ECO:0000256" key="4">
    <source>
        <dbReference type="ARBA" id="ARBA00023163"/>
    </source>
</evidence>
<accession>A0A0P9D5D7</accession>
<gene>
    <name evidence="7" type="ORF">SE17_04805</name>
</gene>
<dbReference type="PATRIC" id="fig|186479.3.peg.10420"/>
<feature type="non-terminal residue" evidence="7">
    <location>
        <position position="1"/>
    </location>
</feature>
<dbReference type="Gene3D" id="1.10.10.10">
    <property type="entry name" value="Winged helix-like DNA-binding domain superfamily/Winged helix DNA-binding domain"/>
    <property type="match status" value="1"/>
</dbReference>
<evidence type="ECO:0000313" key="8">
    <source>
        <dbReference type="Proteomes" id="UP000050509"/>
    </source>
</evidence>
<dbReference type="SUPFAM" id="SSF88659">
    <property type="entry name" value="Sigma3 and sigma4 domains of RNA polymerase sigma factors"/>
    <property type="match status" value="1"/>
</dbReference>
<dbReference type="InterPro" id="IPR013325">
    <property type="entry name" value="RNA_pol_sigma_r2"/>
</dbReference>
<evidence type="ECO:0000256" key="1">
    <source>
        <dbReference type="ARBA" id="ARBA00010641"/>
    </source>
</evidence>
<dbReference type="SUPFAM" id="SSF88946">
    <property type="entry name" value="Sigma2 domain of RNA polymerase sigma factors"/>
    <property type="match status" value="1"/>
</dbReference>
<dbReference type="Proteomes" id="UP000050509">
    <property type="component" value="Unassembled WGS sequence"/>
</dbReference>
<dbReference type="EMBL" id="LJCR01000084">
    <property type="protein sequence ID" value="KPV54273.1"/>
    <property type="molecule type" value="Genomic_DNA"/>
</dbReference>
<dbReference type="InterPro" id="IPR039425">
    <property type="entry name" value="RNA_pol_sigma-70-like"/>
</dbReference>
<dbReference type="InterPro" id="IPR013249">
    <property type="entry name" value="RNA_pol_sigma70_r4_t2"/>
</dbReference>
<protein>
    <recommendedName>
        <fullName evidence="9">RNA polymerase subunit sigma-24</fullName>
    </recommendedName>
</protein>
<dbReference type="PANTHER" id="PTHR43133:SF46">
    <property type="entry name" value="RNA POLYMERASE SIGMA-70 FACTOR ECF SUBFAMILY"/>
    <property type="match status" value="1"/>
</dbReference>
<dbReference type="InterPro" id="IPR007627">
    <property type="entry name" value="RNA_pol_sigma70_r2"/>
</dbReference>
<dbReference type="Gene3D" id="1.10.1740.10">
    <property type="match status" value="1"/>
</dbReference>
<evidence type="ECO:0000313" key="7">
    <source>
        <dbReference type="EMBL" id="KPV54273.1"/>
    </source>
</evidence>
<dbReference type="InterPro" id="IPR013324">
    <property type="entry name" value="RNA_pol_sigma_r3/r4-like"/>
</dbReference>
<keyword evidence="2" id="KW-0805">Transcription regulation</keyword>
<evidence type="ECO:0000259" key="6">
    <source>
        <dbReference type="Pfam" id="PF08281"/>
    </source>
</evidence>
<keyword evidence="4" id="KW-0804">Transcription</keyword>
<dbReference type="GO" id="GO:0006352">
    <property type="term" value="P:DNA-templated transcription initiation"/>
    <property type="evidence" value="ECO:0007669"/>
    <property type="project" value="InterPro"/>
</dbReference>
<sequence length="153" mass="17478">TREAETAEEVLQDTFYRLHANAGSLDGSQPLLPWLYRVAANLSYNCARRRRLWTEPFHALAERLFAPARRSPEQIAEQHELQAILRAVLDDLPPNHRAVLVLHYLEDYSIPEIAAILDCPEGTVKSRLYHARKLVKDQLQLRYGGGAIQPDQL</sequence>
<dbReference type="Pfam" id="PF08281">
    <property type="entry name" value="Sigma70_r4_2"/>
    <property type="match status" value="1"/>
</dbReference>
<dbReference type="InterPro" id="IPR036388">
    <property type="entry name" value="WH-like_DNA-bd_sf"/>
</dbReference>
<dbReference type="AlphaFoldDB" id="A0A0P9D5D7"/>
<comment type="similarity">
    <text evidence="1">Belongs to the sigma-70 factor family. ECF subfamily.</text>
</comment>
<dbReference type="GO" id="GO:0003677">
    <property type="term" value="F:DNA binding"/>
    <property type="evidence" value="ECO:0007669"/>
    <property type="project" value="InterPro"/>
</dbReference>
<feature type="domain" description="RNA polymerase sigma factor 70 region 4 type 2" evidence="6">
    <location>
        <begin position="84"/>
        <end position="133"/>
    </location>
</feature>
<evidence type="ECO:0000259" key="5">
    <source>
        <dbReference type="Pfam" id="PF04542"/>
    </source>
</evidence>
<organism evidence="7 8">
    <name type="scientific">Kouleothrix aurantiaca</name>
    <dbReference type="NCBI Taxonomy" id="186479"/>
    <lineage>
        <taxon>Bacteria</taxon>
        <taxon>Bacillati</taxon>
        <taxon>Chloroflexota</taxon>
        <taxon>Chloroflexia</taxon>
        <taxon>Chloroflexales</taxon>
        <taxon>Roseiflexineae</taxon>
        <taxon>Roseiflexaceae</taxon>
        <taxon>Kouleothrix</taxon>
    </lineage>
</organism>
<dbReference type="NCBIfam" id="TIGR02937">
    <property type="entry name" value="sigma70-ECF"/>
    <property type="match status" value="1"/>
</dbReference>
<evidence type="ECO:0000256" key="2">
    <source>
        <dbReference type="ARBA" id="ARBA00023015"/>
    </source>
</evidence>
<keyword evidence="3" id="KW-0731">Sigma factor</keyword>
<dbReference type="PANTHER" id="PTHR43133">
    <property type="entry name" value="RNA POLYMERASE ECF-TYPE SIGMA FACTO"/>
    <property type="match status" value="1"/>
</dbReference>
<keyword evidence="8" id="KW-1185">Reference proteome</keyword>
<name>A0A0P9D5D7_9CHLR</name>
<proteinExistence type="inferred from homology"/>
<dbReference type="GO" id="GO:0016987">
    <property type="term" value="F:sigma factor activity"/>
    <property type="evidence" value="ECO:0007669"/>
    <property type="project" value="UniProtKB-KW"/>
</dbReference>
<evidence type="ECO:0000256" key="3">
    <source>
        <dbReference type="ARBA" id="ARBA00023082"/>
    </source>
</evidence>
<dbReference type="Pfam" id="PF04542">
    <property type="entry name" value="Sigma70_r2"/>
    <property type="match status" value="1"/>
</dbReference>
<dbReference type="CDD" id="cd06171">
    <property type="entry name" value="Sigma70_r4"/>
    <property type="match status" value="1"/>
</dbReference>
<comment type="caution">
    <text evidence="7">The sequence shown here is derived from an EMBL/GenBank/DDBJ whole genome shotgun (WGS) entry which is preliminary data.</text>
</comment>
<dbReference type="InterPro" id="IPR014284">
    <property type="entry name" value="RNA_pol_sigma-70_dom"/>
</dbReference>
<feature type="domain" description="RNA polymerase sigma-70 region 2" evidence="5">
    <location>
        <begin position="3"/>
        <end position="51"/>
    </location>
</feature>
<evidence type="ECO:0008006" key="9">
    <source>
        <dbReference type="Google" id="ProtNLM"/>
    </source>
</evidence>